<evidence type="ECO:0000256" key="1">
    <source>
        <dbReference type="SAM" id="Phobius"/>
    </source>
</evidence>
<reference evidence="3" key="1">
    <citation type="submission" date="2016-01" db="EMBL/GenBank/DDBJ databases">
        <authorList>
            <person name="Van Zyl L.J."/>
            <person name="Matobola R."/>
            <person name="Klein T."/>
            <person name="Biteghe F.A."/>
            <person name="Kirby B."/>
            <person name="Trindade M.I."/>
        </authorList>
    </citation>
    <scope>NUCLEOTIDE SEQUENCE</scope>
    <source>
        <strain evidence="3">PE8-15</strain>
    </source>
</reference>
<feature type="transmembrane region" description="Helical" evidence="1">
    <location>
        <begin position="32"/>
        <end position="52"/>
    </location>
</feature>
<evidence type="ECO:0000313" key="2">
    <source>
        <dbReference type="EMBL" id="ARJ24619.1"/>
    </source>
</evidence>
<sequence length="128" mass="14424">MNQYIRYTLAVLFAIVGGVICFWTNTELGENIIFNGIETLVSASILGGYIFFLFNPEENAQKTMLLTMIGIVGGCISYSMTNYTLPLQLSSAFFHGLWTWFIAFCLADVFNLLQDHEEENGRQIESNS</sequence>
<dbReference type="GeneID" id="66265414"/>
<keyword evidence="1" id="KW-1133">Transmembrane helix</keyword>
<dbReference type="Proteomes" id="UP000192932">
    <property type="component" value="Chromosome"/>
</dbReference>
<accession>A0A084IV82</accession>
<accession>A0A109GHK8</accession>
<evidence type="ECO:0000313" key="7">
    <source>
        <dbReference type="Proteomes" id="UP000305524"/>
    </source>
</evidence>
<dbReference type="NCBIfam" id="NF005247">
    <property type="entry name" value="PRK06758.1"/>
    <property type="match status" value="1"/>
</dbReference>
<feature type="transmembrane region" description="Helical" evidence="1">
    <location>
        <begin position="92"/>
        <end position="113"/>
    </location>
</feature>
<dbReference type="EMBL" id="LRPH01000028">
    <property type="protein sequence ID" value="KWU66999.1"/>
    <property type="molecule type" value="Genomic_DNA"/>
</dbReference>
<evidence type="ECO:0000313" key="3">
    <source>
        <dbReference type="EMBL" id="KWU66999.1"/>
    </source>
</evidence>
<feature type="transmembrane region" description="Helical" evidence="1">
    <location>
        <begin position="7"/>
        <end position="26"/>
    </location>
</feature>
<dbReference type="Proteomes" id="UP000305524">
    <property type="component" value="Unassembled WGS sequence"/>
</dbReference>
<dbReference type="RefSeq" id="WP_002192344.1">
    <property type="nucleotide sequence ID" value="NZ_CP020743.1"/>
</dbReference>
<keyword evidence="1" id="KW-0812">Transmembrane</keyword>
<keyword evidence="1" id="KW-0472">Membrane</keyword>
<evidence type="ECO:0000313" key="6">
    <source>
        <dbReference type="Proteomes" id="UP000192932"/>
    </source>
</evidence>
<dbReference type="EMBL" id="SZOD01000798">
    <property type="protein sequence ID" value="TKI80999.1"/>
    <property type="molecule type" value="Genomic_DNA"/>
</dbReference>
<evidence type="ECO:0000313" key="5">
    <source>
        <dbReference type="Proteomes" id="UP000065797"/>
    </source>
</evidence>
<dbReference type="Proteomes" id="UP000065797">
    <property type="component" value="Unassembled WGS sequence"/>
</dbReference>
<evidence type="ECO:0000313" key="4">
    <source>
        <dbReference type="EMBL" id="TKI80999.1"/>
    </source>
</evidence>
<name>A0A084IV82_BACMY</name>
<reference evidence="2 6" key="3">
    <citation type="submission" date="2017-04" db="EMBL/GenBank/DDBJ databases">
        <title>The Characteristic of a Fine Plant Growth-Promoting Rhizobacteria Bacillus mycoides Gnyt1 and its Whole Genome Sequencing Analysis.</title>
        <authorList>
            <person name="Li J.H."/>
            <person name="Yao T."/>
        </authorList>
    </citation>
    <scope>NUCLEOTIDE SEQUENCE [LARGE SCALE GENOMIC DNA]</scope>
    <source>
        <strain evidence="2 6">Gnyt1</strain>
    </source>
</reference>
<dbReference type="Pfam" id="PF13074">
    <property type="entry name" value="DUF3938"/>
    <property type="match status" value="1"/>
</dbReference>
<reference evidence="4 7" key="4">
    <citation type="journal article" date="2019" name="Environ. Microbiol.">
        <title>An active ?-lactamase is a part of an orchestrated cell wall stress resistance network of Bacillus subtilis and related rhizosphere species.</title>
        <authorList>
            <person name="Bucher T."/>
            <person name="Keren-Paz A."/>
            <person name="Hausser J."/>
            <person name="Olender T."/>
            <person name="Cytryn E."/>
            <person name="Kolodkin-Gal I."/>
        </authorList>
    </citation>
    <scope>NUCLEOTIDE SEQUENCE [LARGE SCALE GENOMIC DNA]</scope>
    <source>
        <strain evidence="4 7">I186</strain>
    </source>
</reference>
<organism evidence="3 5">
    <name type="scientific">Bacillus mycoides</name>
    <dbReference type="NCBI Taxonomy" id="1405"/>
    <lineage>
        <taxon>Bacteria</taxon>
        <taxon>Bacillati</taxon>
        <taxon>Bacillota</taxon>
        <taxon>Bacilli</taxon>
        <taxon>Bacillales</taxon>
        <taxon>Bacillaceae</taxon>
        <taxon>Bacillus</taxon>
        <taxon>Bacillus cereus group</taxon>
    </lineage>
</organism>
<gene>
    <name evidence="3" type="ORF">AWW70_06765</name>
    <name evidence="2" type="ORF">B7492_27070</name>
    <name evidence="4" type="ORF">FC701_26635</name>
</gene>
<dbReference type="InterPro" id="IPR025070">
    <property type="entry name" value="DUF3938"/>
</dbReference>
<protein>
    <submittedName>
        <fullName evidence="4">DUF3938 domain-containing protein</fullName>
    </submittedName>
</protein>
<reference evidence="5" key="2">
    <citation type="submission" date="2016-01" db="EMBL/GenBank/DDBJ databases">
        <authorList>
            <person name="McClelland M."/>
            <person name="Jain A."/>
            <person name="Saraogi P."/>
            <person name="Mendelson R."/>
            <person name="Westerman R."/>
            <person name="SanMiguel P."/>
            <person name="Csonka L."/>
        </authorList>
    </citation>
    <scope>NUCLEOTIDE SEQUENCE [LARGE SCALE GENOMIC DNA]</scope>
    <source>
        <strain evidence="5">PE8-15</strain>
    </source>
</reference>
<proteinExistence type="predicted"/>
<dbReference type="EMBL" id="CP020743">
    <property type="protein sequence ID" value="ARJ24619.1"/>
    <property type="molecule type" value="Genomic_DNA"/>
</dbReference>
<dbReference type="AlphaFoldDB" id="A0A084IV82"/>
<feature type="transmembrane region" description="Helical" evidence="1">
    <location>
        <begin position="64"/>
        <end position="80"/>
    </location>
</feature>